<dbReference type="PANTHER" id="PTHR13871">
    <property type="entry name" value="THIOREDOXIN"/>
    <property type="match status" value="1"/>
</dbReference>
<proteinExistence type="predicted"/>
<sequence length="622" mass="71085">MLEVLGEKVCFPNASKSRHQQINFFFRFSRFTDLNLPSAHALRKEDKISSYFDTELPVYSQSRIYVPNVEVGKQLDVFDLLGDKLLSFKQSVPSFRPTKFRRCVDSCDPNIGAHRGLKGALDVRRIQPHKLSSIGMESTLNLKGKYIMICCVFAPLVWWSSSGDMAHCIALASHELAKRDDFVLVVVPMMRMGFTESRSAYRHFLSGFSCHAVPFHDSLRREYICSALGFDGFTKAVILDPSQKVLFHDTPSMFFQFGGDEHDFFPFTPEREEICLARDDDLDGLSLNELLGLGDSDVLCNMLKDARTTVSELKQKLVGLYMCSDCRSLRTIQEVREECRRQKYELEVVVVCCPPDRAPPRLQQELVMDALASHKMLDVWFFPFNNTVSQRLNRMREIDSFEEGLFIVDSKEQYVDTYGLAIIHDFGIGCYPYTRRTLVEKEFQRLRGLRLSSLLLPWEHVCRKPDDSTSSVDEIPVAQALNNNKIVLLYLYTERYKSLAKKLAEFTWLEKSTRRKPSNVEVVAVSIDGSGASHKDFMEKGLLVCSADPTKSAKLCADFFHPALGPHETLAAFDEDGRITSMKASQFLEKSLGSRHPSFHGDLREEIREEFNEATYLYMLHC</sequence>
<dbReference type="PANTHER" id="PTHR13871:SF96">
    <property type="entry name" value="THIOREDOXIN DOMAIN-CONTAINING PROTEIN"/>
    <property type="match status" value="1"/>
</dbReference>
<reference evidence="3 4" key="1">
    <citation type="submission" date="2018-04" db="EMBL/GenBank/DDBJ databases">
        <authorList>
            <person name="Vogel A."/>
        </authorList>
    </citation>
    <scope>NUCLEOTIDE SEQUENCE [LARGE SCALE GENOMIC DNA]</scope>
</reference>
<accession>A0A484NA23</accession>
<dbReference type="AlphaFoldDB" id="A0A484NA23"/>
<keyword evidence="4" id="KW-1185">Reference proteome</keyword>
<dbReference type="InterPro" id="IPR052259">
    <property type="entry name" value="Nucleoredoxin-like"/>
</dbReference>
<keyword evidence="2" id="KW-0520">NAD</keyword>
<name>A0A484NA23_9ASTE</name>
<evidence type="ECO:0008006" key="5">
    <source>
        <dbReference type="Google" id="ProtNLM"/>
    </source>
</evidence>
<keyword evidence="1" id="KW-0560">Oxidoreductase</keyword>
<evidence type="ECO:0000256" key="1">
    <source>
        <dbReference type="ARBA" id="ARBA00023002"/>
    </source>
</evidence>
<gene>
    <name evidence="3" type="ORF">CCAM_LOCUS40011</name>
</gene>
<evidence type="ECO:0000313" key="3">
    <source>
        <dbReference type="EMBL" id="VFQ98235.1"/>
    </source>
</evidence>
<dbReference type="GO" id="GO:0016491">
    <property type="term" value="F:oxidoreductase activity"/>
    <property type="evidence" value="ECO:0007669"/>
    <property type="project" value="UniProtKB-KW"/>
</dbReference>
<evidence type="ECO:0000313" key="4">
    <source>
        <dbReference type="Proteomes" id="UP000595140"/>
    </source>
</evidence>
<evidence type="ECO:0000256" key="2">
    <source>
        <dbReference type="ARBA" id="ARBA00023027"/>
    </source>
</evidence>
<dbReference type="Proteomes" id="UP000595140">
    <property type="component" value="Unassembled WGS sequence"/>
</dbReference>
<protein>
    <recommendedName>
        <fullName evidence="5">Thioredoxin-like fold domain-containing protein</fullName>
    </recommendedName>
</protein>
<dbReference type="EMBL" id="OOIL02006568">
    <property type="protein sequence ID" value="VFQ98235.1"/>
    <property type="molecule type" value="Genomic_DNA"/>
</dbReference>
<organism evidence="3 4">
    <name type="scientific">Cuscuta campestris</name>
    <dbReference type="NCBI Taxonomy" id="132261"/>
    <lineage>
        <taxon>Eukaryota</taxon>
        <taxon>Viridiplantae</taxon>
        <taxon>Streptophyta</taxon>
        <taxon>Embryophyta</taxon>
        <taxon>Tracheophyta</taxon>
        <taxon>Spermatophyta</taxon>
        <taxon>Magnoliopsida</taxon>
        <taxon>eudicotyledons</taxon>
        <taxon>Gunneridae</taxon>
        <taxon>Pentapetalae</taxon>
        <taxon>asterids</taxon>
        <taxon>lamiids</taxon>
        <taxon>Solanales</taxon>
        <taxon>Convolvulaceae</taxon>
        <taxon>Cuscuteae</taxon>
        <taxon>Cuscuta</taxon>
        <taxon>Cuscuta subgen. Grammica</taxon>
        <taxon>Cuscuta sect. Cleistogrammica</taxon>
    </lineage>
</organism>